<dbReference type="EMBL" id="HBIZ01001809">
    <property type="protein sequence ID" value="CAE0748399.1"/>
    <property type="molecule type" value="Transcribed_RNA"/>
</dbReference>
<dbReference type="SMART" id="SM00490">
    <property type="entry name" value="HELICc"/>
    <property type="match status" value="1"/>
</dbReference>
<keyword evidence="1" id="KW-0547">Nucleotide-binding</keyword>
<dbReference type="Gene3D" id="3.40.50.300">
    <property type="entry name" value="P-loop containing nucleotide triphosphate hydrolases"/>
    <property type="match status" value="2"/>
</dbReference>
<evidence type="ECO:0008006" key="9">
    <source>
        <dbReference type="Google" id="ProtNLM"/>
    </source>
</evidence>
<dbReference type="Pfam" id="PF00271">
    <property type="entry name" value="Helicase_C"/>
    <property type="match status" value="1"/>
</dbReference>
<evidence type="ECO:0000259" key="5">
    <source>
        <dbReference type="PROSITE" id="PS51192"/>
    </source>
</evidence>
<dbReference type="InterPro" id="IPR011545">
    <property type="entry name" value="DEAD/DEAH_box_helicase_dom"/>
</dbReference>
<evidence type="ECO:0000256" key="3">
    <source>
        <dbReference type="ARBA" id="ARBA00022806"/>
    </source>
</evidence>
<evidence type="ECO:0000313" key="8">
    <source>
        <dbReference type="EMBL" id="CAE0748401.1"/>
    </source>
</evidence>
<dbReference type="CDD" id="cd18787">
    <property type="entry name" value="SF2_C_DEAD"/>
    <property type="match status" value="1"/>
</dbReference>
<organism evidence="8">
    <name type="scientific">Chrysotila carterae</name>
    <name type="common">Marine alga</name>
    <name type="synonym">Syracosphaera carterae</name>
    <dbReference type="NCBI Taxonomy" id="13221"/>
    <lineage>
        <taxon>Eukaryota</taxon>
        <taxon>Haptista</taxon>
        <taxon>Haptophyta</taxon>
        <taxon>Prymnesiophyceae</taxon>
        <taxon>Isochrysidales</taxon>
        <taxon>Isochrysidaceae</taxon>
        <taxon>Chrysotila</taxon>
    </lineage>
</organism>
<dbReference type="AlphaFoldDB" id="A0A6S9Q6V7"/>
<feature type="domain" description="Helicase C-terminal" evidence="6">
    <location>
        <begin position="271"/>
        <end position="437"/>
    </location>
</feature>
<dbReference type="SUPFAM" id="SSF52540">
    <property type="entry name" value="P-loop containing nucleoside triphosphate hydrolases"/>
    <property type="match status" value="1"/>
</dbReference>
<evidence type="ECO:0000256" key="2">
    <source>
        <dbReference type="ARBA" id="ARBA00022801"/>
    </source>
</evidence>
<dbReference type="GO" id="GO:0004386">
    <property type="term" value="F:helicase activity"/>
    <property type="evidence" value="ECO:0007669"/>
    <property type="project" value="UniProtKB-KW"/>
</dbReference>
<dbReference type="GO" id="GO:0005524">
    <property type="term" value="F:ATP binding"/>
    <property type="evidence" value="ECO:0007669"/>
    <property type="project" value="UniProtKB-KW"/>
</dbReference>
<keyword evidence="4" id="KW-0067">ATP-binding</keyword>
<keyword evidence="3" id="KW-0347">Helicase</keyword>
<evidence type="ECO:0000313" key="7">
    <source>
        <dbReference type="EMBL" id="CAE0748399.1"/>
    </source>
</evidence>
<dbReference type="PROSITE" id="PS51192">
    <property type="entry name" value="HELICASE_ATP_BIND_1"/>
    <property type="match status" value="1"/>
</dbReference>
<evidence type="ECO:0000256" key="1">
    <source>
        <dbReference type="ARBA" id="ARBA00022741"/>
    </source>
</evidence>
<dbReference type="PANTHER" id="PTHR47960">
    <property type="entry name" value="DEAD-BOX ATP-DEPENDENT RNA HELICASE 50"/>
    <property type="match status" value="1"/>
</dbReference>
<name>A0A6S9Q6V7_CHRCT</name>
<keyword evidence="2" id="KW-0378">Hydrolase</keyword>
<dbReference type="PROSITE" id="PS51194">
    <property type="entry name" value="HELICASE_CTER"/>
    <property type="match status" value="1"/>
</dbReference>
<evidence type="ECO:0000259" key="6">
    <source>
        <dbReference type="PROSITE" id="PS51194"/>
    </source>
</evidence>
<gene>
    <name evidence="7" type="ORF">PCAR00345_LOCUS981</name>
    <name evidence="8" type="ORF">PCAR00345_LOCUS983</name>
</gene>
<dbReference type="Pfam" id="PF00270">
    <property type="entry name" value="DEAD"/>
    <property type="match status" value="1"/>
</dbReference>
<feature type="domain" description="Helicase ATP-binding" evidence="5">
    <location>
        <begin position="50"/>
        <end position="231"/>
    </location>
</feature>
<accession>A0A6S9Q6V7</accession>
<proteinExistence type="predicted"/>
<dbReference type="EMBL" id="HBIZ01001811">
    <property type="protein sequence ID" value="CAE0748401.1"/>
    <property type="molecule type" value="Transcribed_RNA"/>
</dbReference>
<dbReference type="GO" id="GO:0016787">
    <property type="term" value="F:hydrolase activity"/>
    <property type="evidence" value="ECO:0007669"/>
    <property type="project" value="UniProtKB-KW"/>
</dbReference>
<dbReference type="SMART" id="SM00487">
    <property type="entry name" value="DEXDc"/>
    <property type="match status" value="1"/>
</dbReference>
<dbReference type="InterPro" id="IPR001650">
    <property type="entry name" value="Helicase_C-like"/>
</dbReference>
<evidence type="ECO:0000256" key="4">
    <source>
        <dbReference type="ARBA" id="ARBA00022840"/>
    </source>
</evidence>
<dbReference type="InterPro" id="IPR014001">
    <property type="entry name" value="Helicase_ATP-bd"/>
</dbReference>
<dbReference type="InterPro" id="IPR027417">
    <property type="entry name" value="P-loop_NTPase"/>
</dbReference>
<reference evidence="8" key="1">
    <citation type="submission" date="2021-01" db="EMBL/GenBank/DDBJ databases">
        <authorList>
            <person name="Corre E."/>
            <person name="Pelletier E."/>
            <person name="Niang G."/>
            <person name="Scheremetjew M."/>
            <person name="Finn R."/>
            <person name="Kale V."/>
            <person name="Holt S."/>
            <person name="Cochrane G."/>
            <person name="Meng A."/>
            <person name="Brown T."/>
            <person name="Cohen L."/>
        </authorList>
    </citation>
    <scope>NUCLEOTIDE SEQUENCE</scope>
    <source>
        <strain evidence="8">CCMP645</strain>
    </source>
</reference>
<protein>
    <recommendedName>
        <fullName evidence="9">RNA helicase</fullName>
    </recommendedName>
</protein>
<dbReference type="GO" id="GO:0003676">
    <property type="term" value="F:nucleic acid binding"/>
    <property type="evidence" value="ECO:0007669"/>
    <property type="project" value="InterPro"/>
</dbReference>
<sequence>MHIREIVTGGPQRSFHARQSYEQLGATKKLAASLAIQGYKQPSKPAAVAFAPIMKGESVVLACASGAGKTIAWLAPLLQRLASIEEDTDEKAAQGSVRAIVLVPNNDVGLQILDAARDLARGKIRASIATGEHKWASQKQRMGNGLELLVATLGRLRAHLEAPTPSFSLAGTVAVVCEDFETLYEDRELLESYERLRAGLPSNCSITLVTSTLSDSIKQRVLNEIPNIKVLEVPGLHRNSPGLRHTLVDCSSHRALLTSVGPSRRQAREAAFDARMEALGERLHAQPARQTLVVVNTMETCERVEVALKELSILGGGRRRPRVLAFHGRMAPEKRQAALHAFARPVKKDPTLRAPPPRILVATDRLSRGIDLPGTDHVILFDFPRDGAEYLRRVGLASRGDLDGKIPAVTSFVFDEQVAFAHALLNLDESGKSISIE</sequence>